<dbReference type="EMBL" id="CP030840">
    <property type="protein sequence ID" value="AXC14839.1"/>
    <property type="molecule type" value="Genomic_DNA"/>
</dbReference>
<protein>
    <submittedName>
        <fullName evidence="1">Uncharacterized protein</fullName>
    </submittedName>
</protein>
<organism evidence="1 2">
    <name type="scientific">Acidisarcina polymorpha</name>
    <dbReference type="NCBI Taxonomy" id="2211140"/>
    <lineage>
        <taxon>Bacteria</taxon>
        <taxon>Pseudomonadati</taxon>
        <taxon>Acidobacteriota</taxon>
        <taxon>Terriglobia</taxon>
        <taxon>Terriglobales</taxon>
        <taxon>Acidobacteriaceae</taxon>
        <taxon>Acidisarcina</taxon>
    </lineage>
</organism>
<name>A0A2Z5G780_9BACT</name>
<dbReference type="AlphaFoldDB" id="A0A2Z5G780"/>
<keyword evidence="2" id="KW-1185">Reference proteome</keyword>
<reference evidence="1 2" key="1">
    <citation type="journal article" date="2018" name="Front. Microbiol.">
        <title>Hydrolytic Capabilities as a Key to Environmental Success: Chitinolytic and Cellulolytic Acidobacteria From Acidic Sub-arctic Soils and Boreal Peatlands.</title>
        <authorList>
            <person name="Belova S.E."/>
            <person name="Ravin N.V."/>
            <person name="Pankratov T.A."/>
            <person name="Rakitin A.L."/>
            <person name="Ivanova A.A."/>
            <person name="Beletsky A.V."/>
            <person name="Mardanov A.V."/>
            <person name="Sinninghe Damste J.S."/>
            <person name="Dedysh S.N."/>
        </authorList>
    </citation>
    <scope>NUCLEOTIDE SEQUENCE [LARGE SCALE GENOMIC DNA]</scope>
    <source>
        <strain evidence="1 2">SBC82</strain>
    </source>
</reference>
<dbReference type="KEGG" id="abas:ACPOL_5591"/>
<accession>A0A2Z5G780</accession>
<dbReference type="Proteomes" id="UP000253606">
    <property type="component" value="Chromosome"/>
</dbReference>
<proteinExistence type="predicted"/>
<sequence>MIAGTALCRNPVSGWRSIDQAGRTGGIENIAVSSEFALSSEFADLSLFSCRTQLWF</sequence>
<gene>
    <name evidence="1" type="ORF">ACPOL_5591</name>
</gene>
<evidence type="ECO:0000313" key="1">
    <source>
        <dbReference type="EMBL" id="AXC14839.1"/>
    </source>
</evidence>
<evidence type="ECO:0000313" key="2">
    <source>
        <dbReference type="Proteomes" id="UP000253606"/>
    </source>
</evidence>